<evidence type="ECO:0000313" key="2">
    <source>
        <dbReference type="Proteomes" id="UP000034050"/>
    </source>
</evidence>
<reference evidence="1 2" key="1">
    <citation type="journal article" date="2015" name="Nature">
        <title>rRNA introns, odd ribosomes, and small enigmatic genomes across a large radiation of phyla.</title>
        <authorList>
            <person name="Brown C.T."/>
            <person name="Hug L.A."/>
            <person name="Thomas B.C."/>
            <person name="Sharon I."/>
            <person name="Castelle C.J."/>
            <person name="Singh A."/>
            <person name="Wilkins M.J."/>
            <person name="Williams K.H."/>
            <person name="Banfield J.F."/>
        </authorList>
    </citation>
    <scope>NUCLEOTIDE SEQUENCE [LARGE SCALE GENOMIC DNA]</scope>
</reference>
<dbReference type="Proteomes" id="UP000034050">
    <property type="component" value="Unassembled WGS sequence"/>
</dbReference>
<accession>A0A0G1EXM6</accession>
<name>A0A0G1EXM6_9BACT</name>
<dbReference type="AlphaFoldDB" id="A0A0G1EXM6"/>
<gene>
    <name evidence="1" type="ORF">UV61_C0001G0108</name>
</gene>
<comment type="caution">
    <text evidence="1">The sequence shown here is derived from an EMBL/GenBank/DDBJ whole genome shotgun (WGS) entry which is preliminary data.</text>
</comment>
<dbReference type="STRING" id="1618446.UV61_C0001G0108"/>
<sequence>MSETVEGVLKSLVELEDQYPADDYLFDKLTNIRNLIRGELPPGTEIEFYKHRSGNPIKPLSIDTKDVLFETLQPAPFATRIKPEKFLGSSGLGTRTTTIYKTTAPDILIIKTEVYHPKFDETLEQYAIYYDQPGSNSILNRRNLSLGGYELI</sequence>
<proteinExistence type="predicted"/>
<evidence type="ECO:0000313" key="1">
    <source>
        <dbReference type="EMBL" id="KKS87701.1"/>
    </source>
</evidence>
<organism evidence="1 2">
    <name type="scientific">Candidatus Gottesmanbacteria bacterium GW2011_GWB1_43_11</name>
    <dbReference type="NCBI Taxonomy" id="1618446"/>
    <lineage>
        <taxon>Bacteria</taxon>
        <taxon>Candidatus Gottesmaniibacteriota</taxon>
    </lineage>
</organism>
<protein>
    <submittedName>
        <fullName evidence="1">Uncharacterized protein</fullName>
    </submittedName>
</protein>
<dbReference type="EMBL" id="LCFD01000001">
    <property type="protein sequence ID" value="KKS87701.1"/>
    <property type="molecule type" value="Genomic_DNA"/>
</dbReference>